<dbReference type="AlphaFoldDB" id="D2UZ97"/>
<name>D2UZ97_NAEGR</name>
<feature type="region of interest" description="Disordered" evidence="1">
    <location>
        <begin position="387"/>
        <end position="407"/>
    </location>
</feature>
<accession>D2UZ97</accession>
<feature type="transmembrane region" description="Helical" evidence="2">
    <location>
        <begin position="29"/>
        <end position="46"/>
    </location>
</feature>
<dbReference type="Proteomes" id="UP000006671">
    <property type="component" value="Unassembled WGS sequence"/>
</dbReference>
<dbReference type="VEuPathDB" id="AmoebaDB:NAEGRDRAFT_77900"/>
<keyword evidence="4" id="KW-1185">Reference proteome</keyword>
<proteinExistence type="predicted"/>
<evidence type="ECO:0000313" key="4">
    <source>
        <dbReference type="Proteomes" id="UP000006671"/>
    </source>
</evidence>
<protein>
    <submittedName>
        <fullName evidence="3">Uncharacterized protein</fullName>
    </submittedName>
</protein>
<evidence type="ECO:0000313" key="3">
    <source>
        <dbReference type="EMBL" id="EFC50113.1"/>
    </source>
</evidence>
<feature type="transmembrane region" description="Helical" evidence="2">
    <location>
        <begin position="203"/>
        <end position="228"/>
    </location>
</feature>
<sequence length="407" mass="46368">MSPQLNSSPSSSPPFNINLMRRKDETSRYNNFLIFITFIIILLYILPQNAYSFSLDFRNLQQPSSRNIKLVPEGIINGNPVIVRGTGQKLYIVQINGTATSDRELRFGVTIPFPSNLTKENFRVVLSSDPSVSEDDVRRFPLVANINYEGEYETSVIYTYSPYYPRPLFFIVVESQLPPGMESRIIFHYEVLDYVDYGDFESVIFPILIICGLLILLVMASACFWGMVKRMRDRARIVSEQMEMEAKTLIELNRHHQQRTPIANHVHVRQERDNRVLNTIDPPKQDEMNMRPEGIVEKQIPIKSQQVELHADSDAVTYVRLNRPPVQEEIHLAQQQPIPLPNEESNADTQNHVLIPPPIFNPTPVPGFPGLYATTTTTTTVLLPQVTEPTMPTSAEVDSDSSESNDH</sequence>
<dbReference type="EMBL" id="GG738846">
    <property type="protein sequence ID" value="EFC50113.1"/>
    <property type="molecule type" value="Genomic_DNA"/>
</dbReference>
<keyword evidence="2" id="KW-1133">Transmembrane helix</keyword>
<gene>
    <name evidence="3" type="ORF">NAEGRDRAFT_77900</name>
</gene>
<keyword evidence="2" id="KW-0812">Transmembrane</keyword>
<dbReference type="RefSeq" id="XP_002682857.1">
    <property type="nucleotide sequence ID" value="XM_002682811.1"/>
</dbReference>
<keyword evidence="2" id="KW-0472">Membrane</keyword>
<dbReference type="GeneID" id="8855304"/>
<feature type="compositionally biased region" description="Acidic residues" evidence="1">
    <location>
        <begin position="397"/>
        <end position="407"/>
    </location>
</feature>
<organism evidence="4">
    <name type="scientific">Naegleria gruberi</name>
    <name type="common">Amoeba</name>
    <dbReference type="NCBI Taxonomy" id="5762"/>
    <lineage>
        <taxon>Eukaryota</taxon>
        <taxon>Discoba</taxon>
        <taxon>Heterolobosea</taxon>
        <taxon>Tetramitia</taxon>
        <taxon>Eutetramitia</taxon>
        <taxon>Vahlkampfiidae</taxon>
        <taxon>Naegleria</taxon>
    </lineage>
</organism>
<dbReference type="InParanoid" id="D2UZ97"/>
<dbReference type="KEGG" id="ngr:NAEGRDRAFT_77900"/>
<evidence type="ECO:0000256" key="1">
    <source>
        <dbReference type="SAM" id="MobiDB-lite"/>
    </source>
</evidence>
<reference evidence="3 4" key="1">
    <citation type="journal article" date="2010" name="Cell">
        <title>The genome of Naegleria gruberi illuminates early eukaryotic versatility.</title>
        <authorList>
            <person name="Fritz-Laylin L.K."/>
            <person name="Prochnik S.E."/>
            <person name="Ginger M.L."/>
            <person name="Dacks J.B."/>
            <person name="Carpenter M.L."/>
            <person name="Field M.C."/>
            <person name="Kuo A."/>
            <person name="Paredez A."/>
            <person name="Chapman J."/>
            <person name="Pham J."/>
            <person name="Shu S."/>
            <person name="Neupane R."/>
            <person name="Cipriano M."/>
            <person name="Mancuso J."/>
            <person name="Tu H."/>
            <person name="Salamov A."/>
            <person name="Lindquist E."/>
            <person name="Shapiro H."/>
            <person name="Lucas S."/>
            <person name="Grigoriev I.V."/>
            <person name="Cande W.Z."/>
            <person name="Fulton C."/>
            <person name="Rokhsar D.S."/>
            <person name="Dawson S.C."/>
        </authorList>
    </citation>
    <scope>NUCLEOTIDE SEQUENCE [LARGE SCALE GENOMIC DNA]</scope>
    <source>
        <strain evidence="3 4">NEG-M</strain>
    </source>
</reference>
<evidence type="ECO:0000256" key="2">
    <source>
        <dbReference type="SAM" id="Phobius"/>
    </source>
</evidence>